<protein>
    <recommendedName>
        <fullName evidence="4">PH domain-containing protein</fullName>
    </recommendedName>
</protein>
<evidence type="ECO:0000256" key="1">
    <source>
        <dbReference type="SAM" id="Phobius"/>
    </source>
</evidence>
<organism evidence="2 3">
    <name type="scientific">Pontibacter ruber</name>
    <dbReference type="NCBI Taxonomy" id="1343895"/>
    <lineage>
        <taxon>Bacteria</taxon>
        <taxon>Pseudomonadati</taxon>
        <taxon>Bacteroidota</taxon>
        <taxon>Cytophagia</taxon>
        <taxon>Cytophagales</taxon>
        <taxon>Hymenobacteraceae</taxon>
        <taxon>Pontibacter</taxon>
    </lineage>
</organism>
<feature type="transmembrane region" description="Helical" evidence="1">
    <location>
        <begin position="65"/>
        <end position="83"/>
    </location>
</feature>
<accession>A0ABW5CV80</accession>
<keyword evidence="1" id="KW-1133">Transmembrane helix</keyword>
<reference evidence="3" key="1">
    <citation type="journal article" date="2019" name="Int. J. Syst. Evol. Microbiol.">
        <title>The Global Catalogue of Microorganisms (GCM) 10K type strain sequencing project: providing services to taxonomists for standard genome sequencing and annotation.</title>
        <authorList>
            <consortium name="The Broad Institute Genomics Platform"/>
            <consortium name="The Broad Institute Genome Sequencing Center for Infectious Disease"/>
            <person name="Wu L."/>
            <person name="Ma J."/>
        </authorList>
    </citation>
    <scope>NUCLEOTIDE SEQUENCE [LARGE SCALE GENOMIC DNA]</scope>
    <source>
        <strain evidence="3">CGMCC 4.1782</strain>
    </source>
</reference>
<comment type="caution">
    <text evidence="2">The sequence shown here is derived from an EMBL/GenBank/DDBJ whole genome shotgun (WGS) entry which is preliminary data.</text>
</comment>
<sequence>MNREEKVVNGIFTLLERKNLKGGILKTKDGFILQNKSSLWANYLLLAVLLAPAVAWFFTPEEVNYYVLFVWFAVIGYAFYDIIKAENQVEVNLHDKLFVFTPTNALLKKIRKPIVFHFGEVCKLKTERVKHGSAVSSMFRLILLTNDSKEFIVNDFNEEYVANKLKLAIDTLIKIKEVQK</sequence>
<feature type="transmembrane region" description="Helical" evidence="1">
    <location>
        <begin position="40"/>
        <end position="59"/>
    </location>
</feature>
<evidence type="ECO:0008006" key="4">
    <source>
        <dbReference type="Google" id="ProtNLM"/>
    </source>
</evidence>
<keyword evidence="1" id="KW-0472">Membrane</keyword>
<proteinExistence type="predicted"/>
<evidence type="ECO:0000313" key="3">
    <source>
        <dbReference type="Proteomes" id="UP001597374"/>
    </source>
</evidence>
<keyword evidence="1" id="KW-0812">Transmembrane</keyword>
<name>A0ABW5CV80_9BACT</name>
<dbReference type="Proteomes" id="UP001597374">
    <property type="component" value="Unassembled WGS sequence"/>
</dbReference>
<keyword evidence="3" id="KW-1185">Reference proteome</keyword>
<dbReference type="EMBL" id="JBHUIM010000001">
    <property type="protein sequence ID" value="MFD2245903.1"/>
    <property type="molecule type" value="Genomic_DNA"/>
</dbReference>
<evidence type="ECO:0000313" key="2">
    <source>
        <dbReference type="EMBL" id="MFD2245903.1"/>
    </source>
</evidence>
<dbReference type="RefSeq" id="WP_250427548.1">
    <property type="nucleotide sequence ID" value="NZ_JALPRR010000001.1"/>
</dbReference>
<gene>
    <name evidence="2" type="ORF">ACFSKP_06525</name>
</gene>